<keyword evidence="2" id="KW-1185">Reference proteome</keyword>
<protein>
    <submittedName>
        <fullName evidence="1">Uncharacterized protein</fullName>
    </submittedName>
</protein>
<name>A0A8S1TRS5_9CILI</name>
<accession>A0A8S1TRS5</accession>
<evidence type="ECO:0000313" key="2">
    <source>
        <dbReference type="Proteomes" id="UP000689195"/>
    </source>
</evidence>
<dbReference type="PANTHER" id="PTHR45333:SF1">
    <property type="entry name" value="CHROMOSOME UNDETERMINED SCAFFOLD_625, WHOLE GENOME SHOTGUN SEQUENCE"/>
    <property type="match status" value="1"/>
</dbReference>
<dbReference type="Proteomes" id="UP000689195">
    <property type="component" value="Unassembled WGS sequence"/>
</dbReference>
<dbReference type="PANTHER" id="PTHR45333">
    <property type="entry name" value="MEMBRANE PROTEIN-RELATED"/>
    <property type="match status" value="1"/>
</dbReference>
<evidence type="ECO:0000313" key="1">
    <source>
        <dbReference type="EMBL" id="CAD8153659.1"/>
    </source>
</evidence>
<dbReference type="AlphaFoldDB" id="A0A8S1TRS5"/>
<gene>
    <name evidence="1" type="ORF">PPENT_87.1.T0240338</name>
</gene>
<dbReference type="EMBL" id="CAJJDO010000024">
    <property type="protein sequence ID" value="CAD8153659.1"/>
    <property type="molecule type" value="Genomic_DNA"/>
</dbReference>
<proteinExistence type="predicted"/>
<sequence>MSCTFKKKEDLYEVLASSKDIDDSFYKKISDCLRFLSKPDNEKHYEQYILQVKNLSFVEKEYQLLIGKSNIQKITNLIQTILDHNFNENNYSQETYRETGQEQIKKIQEYQKMREYFKFLVTLTVLDNKLIRC</sequence>
<reference evidence="1" key="1">
    <citation type="submission" date="2021-01" db="EMBL/GenBank/DDBJ databases">
        <authorList>
            <consortium name="Genoscope - CEA"/>
            <person name="William W."/>
        </authorList>
    </citation>
    <scope>NUCLEOTIDE SEQUENCE</scope>
</reference>
<comment type="caution">
    <text evidence="1">The sequence shown here is derived from an EMBL/GenBank/DDBJ whole genome shotgun (WGS) entry which is preliminary data.</text>
</comment>
<organism evidence="1 2">
    <name type="scientific">Paramecium pentaurelia</name>
    <dbReference type="NCBI Taxonomy" id="43138"/>
    <lineage>
        <taxon>Eukaryota</taxon>
        <taxon>Sar</taxon>
        <taxon>Alveolata</taxon>
        <taxon>Ciliophora</taxon>
        <taxon>Intramacronucleata</taxon>
        <taxon>Oligohymenophorea</taxon>
        <taxon>Peniculida</taxon>
        <taxon>Parameciidae</taxon>
        <taxon>Paramecium</taxon>
    </lineage>
</organism>